<dbReference type="InParanoid" id="A0A1V9X827"/>
<sequence>MRTRASQRLSQRLGAILSAAYEDLIMTLEQTKSNGLKLLIHQNFTSSSEENRSVCRRITTITNTRA</sequence>
<organism evidence="1 2">
    <name type="scientific">Tropilaelaps mercedesae</name>
    <dbReference type="NCBI Taxonomy" id="418985"/>
    <lineage>
        <taxon>Eukaryota</taxon>
        <taxon>Metazoa</taxon>
        <taxon>Ecdysozoa</taxon>
        <taxon>Arthropoda</taxon>
        <taxon>Chelicerata</taxon>
        <taxon>Arachnida</taxon>
        <taxon>Acari</taxon>
        <taxon>Parasitiformes</taxon>
        <taxon>Mesostigmata</taxon>
        <taxon>Gamasina</taxon>
        <taxon>Dermanyssoidea</taxon>
        <taxon>Laelapidae</taxon>
        <taxon>Tropilaelaps</taxon>
    </lineage>
</organism>
<comment type="caution">
    <text evidence="1">The sequence shown here is derived from an EMBL/GenBank/DDBJ whole genome shotgun (WGS) entry which is preliminary data.</text>
</comment>
<reference evidence="1 2" key="1">
    <citation type="journal article" date="2017" name="Gigascience">
        <title>Draft genome of the honey bee ectoparasitic mite, Tropilaelaps mercedesae, is shaped by the parasitic life history.</title>
        <authorList>
            <person name="Dong X."/>
            <person name="Armstrong S.D."/>
            <person name="Xia D."/>
            <person name="Makepeace B.L."/>
            <person name="Darby A.C."/>
            <person name="Kadowaki T."/>
        </authorList>
    </citation>
    <scope>NUCLEOTIDE SEQUENCE [LARGE SCALE GENOMIC DNA]</scope>
    <source>
        <strain evidence="1">Wuxi-XJTLU</strain>
    </source>
</reference>
<dbReference type="EMBL" id="MNPL01020071">
    <property type="protein sequence ID" value="OQR69715.1"/>
    <property type="molecule type" value="Genomic_DNA"/>
</dbReference>
<name>A0A1V9X827_9ACAR</name>
<gene>
    <name evidence="1" type="ORF">BIW11_12092</name>
</gene>
<proteinExistence type="predicted"/>
<dbReference type="AlphaFoldDB" id="A0A1V9X827"/>
<evidence type="ECO:0000313" key="2">
    <source>
        <dbReference type="Proteomes" id="UP000192247"/>
    </source>
</evidence>
<accession>A0A1V9X827</accession>
<dbReference type="Proteomes" id="UP000192247">
    <property type="component" value="Unassembled WGS sequence"/>
</dbReference>
<keyword evidence="2" id="KW-1185">Reference proteome</keyword>
<evidence type="ECO:0000313" key="1">
    <source>
        <dbReference type="EMBL" id="OQR69715.1"/>
    </source>
</evidence>
<protein>
    <submittedName>
        <fullName evidence="1">Uncharacterized protein</fullName>
    </submittedName>
</protein>